<dbReference type="Proteomes" id="UP000515847">
    <property type="component" value="Chromosome"/>
</dbReference>
<organism evidence="1 2">
    <name type="scientific">Thermanaerosceptrum fracticalcis</name>
    <dbReference type="NCBI Taxonomy" id="1712410"/>
    <lineage>
        <taxon>Bacteria</taxon>
        <taxon>Bacillati</taxon>
        <taxon>Bacillota</taxon>
        <taxon>Clostridia</taxon>
        <taxon>Eubacteriales</taxon>
        <taxon>Peptococcaceae</taxon>
        <taxon>Thermanaerosceptrum</taxon>
    </lineage>
</organism>
<keyword evidence="2" id="KW-1185">Reference proteome</keyword>
<dbReference type="EMBL" id="CP045798">
    <property type="protein sequence ID" value="QNB48203.1"/>
    <property type="molecule type" value="Genomic_DNA"/>
</dbReference>
<dbReference type="KEGG" id="tfr:BR63_19170"/>
<protein>
    <submittedName>
        <fullName evidence="1">Uncharacterized protein</fullName>
    </submittedName>
</protein>
<accession>A0A7G6E7Z9</accession>
<dbReference type="AlphaFoldDB" id="A0A7G6E7Z9"/>
<reference evidence="1 2" key="1">
    <citation type="journal article" date="2019" name="Front. Microbiol.">
        <title>Thermoanaerosceptrum fracticalcis gen. nov. sp. nov., a Novel Fumarate-Fermenting Microorganism From a Deep Fractured Carbonate Aquifer of the US Great Basin.</title>
        <authorList>
            <person name="Hamilton-Brehm S.D."/>
            <person name="Stewart L.E."/>
            <person name="Zavarin M."/>
            <person name="Caldwell M."/>
            <person name="Lawson P.A."/>
            <person name="Onstott T.C."/>
            <person name="Grzymski J."/>
            <person name="Neveux I."/>
            <person name="Lollar B.S."/>
            <person name="Russell C.E."/>
            <person name="Moser D.P."/>
        </authorList>
    </citation>
    <scope>NUCLEOTIDE SEQUENCE [LARGE SCALE GENOMIC DNA]</scope>
    <source>
        <strain evidence="1 2">DRI-13</strain>
    </source>
</reference>
<name>A0A7G6E7Z9_THEFR</name>
<evidence type="ECO:0000313" key="2">
    <source>
        <dbReference type="Proteomes" id="UP000515847"/>
    </source>
</evidence>
<sequence>MKPMYKRAKVDIALPAQSIVSANVTGAYFGMQMYNKALAVLNVGAMADTNTAKIELLQAKDASGTDAKAITGAEATITASGSKTSGCAFVEVDVSSLDLANGFEYIAAKVTTTGTIVSSVVLLRGDGRFEPEQDADAFAAV</sequence>
<evidence type="ECO:0000313" key="1">
    <source>
        <dbReference type="EMBL" id="QNB48203.1"/>
    </source>
</evidence>
<dbReference type="RefSeq" id="WP_034424989.1">
    <property type="nucleotide sequence ID" value="NZ_CP045798.1"/>
</dbReference>
<gene>
    <name evidence="1" type="ORF">BR63_19170</name>
</gene>
<proteinExistence type="predicted"/>